<dbReference type="EMBL" id="HBKN01052113">
    <property type="protein sequence ID" value="CAE2342841.1"/>
    <property type="molecule type" value="Transcribed_RNA"/>
</dbReference>
<feature type="compositionally biased region" description="Basic and acidic residues" evidence="2">
    <location>
        <begin position="43"/>
        <end position="54"/>
    </location>
</feature>
<accession>A0A7S4ULV2</accession>
<reference evidence="3" key="1">
    <citation type="submission" date="2021-01" db="EMBL/GenBank/DDBJ databases">
        <authorList>
            <person name="Corre E."/>
            <person name="Pelletier E."/>
            <person name="Niang G."/>
            <person name="Scheremetjew M."/>
            <person name="Finn R."/>
            <person name="Kale V."/>
            <person name="Holt S."/>
            <person name="Cochrane G."/>
            <person name="Meng A."/>
            <person name="Brown T."/>
            <person name="Cohen L."/>
        </authorList>
    </citation>
    <scope>NUCLEOTIDE SEQUENCE</scope>
    <source>
        <strain evidence="3">CCMP 2712</strain>
    </source>
</reference>
<dbReference type="InterPro" id="IPR002110">
    <property type="entry name" value="Ankyrin_rpt"/>
</dbReference>
<evidence type="ECO:0000256" key="2">
    <source>
        <dbReference type="SAM" id="MobiDB-lite"/>
    </source>
</evidence>
<gene>
    <name evidence="3" type="ORF">GTHE00462_LOCUS40679</name>
</gene>
<organism evidence="3">
    <name type="scientific">Guillardia theta</name>
    <name type="common">Cryptophyte</name>
    <name type="synonym">Cryptomonas phi</name>
    <dbReference type="NCBI Taxonomy" id="55529"/>
    <lineage>
        <taxon>Eukaryota</taxon>
        <taxon>Cryptophyceae</taxon>
        <taxon>Pyrenomonadales</taxon>
        <taxon>Geminigeraceae</taxon>
        <taxon>Guillardia</taxon>
    </lineage>
</organism>
<name>A0A7S4ULV2_GUITH</name>
<sequence length="365" mass="41018">MSSTSSPVGPTPMEIRDDSKTPTHHLSFNGGEDRDNSPAPNRADGEPAHGKRSEGASASTRPDEVEVDVGASERKKEERGADRFYVGGYAVGGSKENRERLSLLDSPLFRAVGNADADAVDDLYKKDPHQILKTYDWGWSISHFAAATGMYEILEWTAERRETKELLTRVNDCGLTPMHYAAANGQYDALEFLVRTVPGSCFSLRKAQGSDRTRLRMHLRRVQRRQEAHRHREEGQVQEASDRHASQEVLIMSELRPAAHFHLSVLKRKASPEGLKLHMRKGEEKPSIPPLDPDDRMANSAGCSCCFWRRKPDRVPVLRKQAVAKEEKKDFHDNAFSVSGRDRFLSGGRERFHSGRGSLPEETIY</sequence>
<evidence type="ECO:0000313" key="3">
    <source>
        <dbReference type="EMBL" id="CAE2342841.1"/>
    </source>
</evidence>
<dbReference type="Gene3D" id="1.25.40.20">
    <property type="entry name" value="Ankyrin repeat-containing domain"/>
    <property type="match status" value="1"/>
</dbReference>
<dbReference type="Pfam" id="PF13637">
    <property type="entry name" value="Ank_4"/>
    <property type="match status" value="1"/>
</dbReference>
<dbReference type="InterPro" id="IPR036770">
    <property type="entry name" value="Ankyrin_rpt-contain_sf"/>
</dbReference>
<dbReference type="PROSITE" id="PS50297">
    <property type="entry name" value="ANK_REP_REGION"/>
    <property type="match status" value="1"/>
</dbReference>
<feature type="region of interest" description="Disordered" evidence="2">
    <location>
        <begin position="1"/>
        <end position="77"/>
    </location>
</feature>
<evidence type="ECO:0000256" key="1">
    <source>
        <dbReference type="PROSITE-ProRule" id="PRU00023"/>
    </source>
</evidence>
<dbReference type="PROSITE" id="PS50088">
    <property type="entry name" value="ANK_REPEAT"/>
    <property type="match status" value="1"/>
</dbReference>
<feature type="region of interest" description="Disordered" evidence="2">
    <location>
        <begin position="224"/>
        <end position="244"/>
    </location>
</feature>
<feature type="repeat" description="ANK" evidence="1">
    <location>
        <begin position="173"/>
        <end position="195"/>
    </location>
</feature>
<keyword evidence="1" id="KW-0040">ANK repeat</keyword>
<protein>
    <submittedName>
        <fullName evidence="3">Uncharacterized protein</fullName>
    </submittedName>
</protein>
<dbReference type="AlphaFoldDB" id="A0A7S4ULV2"/>
<dbReference type="SUPFAM" id="SSF48403">
    <property type="entry name" value="Ankyrin repeat"/>
    <property type="match status" value="1"/>
</dbReference>
<proteinExistence type="predicted"/>